<sequence>MASWSACAVWTRPMAALVILLAIVVPLWRTPHAHARAPRMDAAKAGALAPAPSHESTLPARAATLTFANQHSVRLDVLWDDVHRAQEVALLEALEPGNERVVNSFEGHRFVWRRSDTKEKLGGLTSRAGEQRVLLNEQPELKGEASACSDRTSTSRCLQMRQQGHCTAAPGWMAVNCAATCDMCEMKSSAVRCALDRFNRTTAIPEEEGSLDRLFQRIVAEYAPDGLIVHSRPPTGPWVVTLENFVSDAEIEGLLVHTRANLARSTDQGATDLATGVTQKVVSSRRTSSNAWCLGPCETEPRVRELVAKIERLTGISSQHYEQFQVLRYEVGEEYMRHHDYAPRNGVPEPAGPRLLTVFLYFSDVQGGETTFTDLSPPVSVSPKRGRALLWPSVLSHDLHQQDTRTHHRAQPVIAGAKYAANAWVHVFDFRTPNLWGCTGAFED</sequence>
<keyword evidence="4" id="KW-0812">Transmembrane</keyword>
<dbReference type="SMART" id="SM00254">
    <property type="entry name" value="ShKT"/>
    <property type="match status" value="1"/>
</dbReference>
<dbReference type="GO" id="GO:0031418">
    <property type="term" value="F:L-ascorbic acid binding"/>
    <property type="evidence" value="ECO:0007669"/>
    <property type="project" value="InterPro"/>
</dbReference>
<feature type="chain" id="PRO_5044339075" description="Procollagen-proline 4-dioxygenase" evidence="11">
    <location>
        <begin position="36"/>
        <end position="444"/>
    </location>
</feature>
<comment type="caution">
    <text evidence="14">The sequence shown here is derived from an EMBL/GenBank/DDBJ whole genome shotgun (WGS) entry which is preliminary data.</text>
</comment>
<evidence type="ECO:0000313" key="14">
    <source>
        <dbReference type="EMBL" id="KAL1508172.1"/>
    </source>
</evidence>
<dbReference type="GO" id="GO:0016020">
    <property type="term" value="C:membrane"/>
    <property type="evidence" value="ECO:0007669"/>
    <property type="project" value="UniProtKB-SubCell"/>
</dbReference>
<dbReference type="AlphaFoldDB" id="A0AB34IW97"/>
<evidence type="ECO:0000256" key="6">
    <source>
        <dbReference type="ARBA" id="ARBA00022964"/>
    </source>
</evidence>
<dbReference type="GO" id="GO:0005783">
    <property type="term" value="C:endoplasmic reticulum"/>
    <property type="evidence" value="ECO:0007669"/>
    <property type="project" value="TreeGrafter"/>
</dbReference>
<evidence type="ECO:0008006" key="16">
    <source>
        <dbReference type="Google" id="ProtNLM"/>
    </source>
</evidence>
<dbReference type="Gene3D" id="2.60.40.780">
    <property type="entry name" value="von Hippel-Lindau disease tumour suppressor, beta domain"/>
    <property type="match status" value="1"/>
</dbReference>
<evidence type="ECO:0000259" key="12">
    <source>
        <dbReference type="PROSITE" id="PS51471"/>
    </source>
</evidence>
<evidence type="ECO:0000256" key="5">
    <source>
        <dbReference type="ARBA" id="ARBA00022723"/>
    </source>
</evidence>
<evidence type="ECO:0000256" key="9">
    <source>
        <dbReference type="ARBA" id="ARBA00023004"/>
    </source>
</evidence>
<dbReference type="InterPro" id="IPR006620">
    <property type="entry name" value="Pro_4_hyd_alph"/>
</dbReference>
<evidence type="ECO:0000256" key="7">
    <source>
        <dbReference type="ARBA" id="ARBA00022989"/>
    </source>
</evidence>
<reference evidence="14 15" key="1">
    <citation type="journal article" date="2024" name="Science">
        <title>Giant polyketide synthase enzymes in the biosynthesis of giant marine polyether toxins.</title>
        <authorList>
            <person name="Fallon T.R."/>
            <person name="Shende V.V."/>
            <person name="Wierzbicki I.H."/>
            <person name="Pendleton A.L."/>
            <person name="Watervoot N.F."/>
            <person name="Auber R.P."/>
            <person name="Gonzalez D.J."/>
            <person name="Wisecaver J.H."/>
            <person name="Moore B.S."/>
        </authorList>
    </citation>
    <scope>NUCLEOTIDE SEQUENCE [LARGE SCALE GENOMIC DNA]</scope>
    <source>
        <strain evidence="14 15">12B1</strain>
    </source>
</reference>
<dbReference type="SUPFAM" id="SSF49468">
    <property type="entry name" value="VHL"/>
    <property type="match status" value="1"/>
</dbReference>
<evidence type="ECO:0000256" key="11">
    <source>
        <dbReference type="SAM" id="SignalP"/>
    </source>
</evidence>
<keyword evidence="5" id="KW-0479">Metal-binding</keyword>
<evidence type="ECO:0000256" key="4">
    <source>
        <dbReference type="ARBA" id="ARBA00022692"/>
    </source>
</evidence>
<gene>
    <name evidence="14" type="ORF">AB1Y20_004292</name>
</gene>
<feature type="signal peptide" evidence="11">
    <location>
        <begin position="1"/>
        <end position="35"/>
    </location>
</feature>
<dbReference type="InterPro" id="IPR045054">
    <property type="entry name" value="P4HA-like"/>
</dbReference>
<evidence type="ECO:0000259" key="13">
    <source>
        <dbReference type="PROSITE" id="PS51670"/>
    </source>
</evidence>
<keyword evidence="9" id="KW-0408">Iron</keyword>
<dbReference type="GO" id="GO:0005506">
    <property type="term" value="F:iron ion binding"/>
    <property type="evidence" value="ECO:0007669"/>
    <property type="project" value="InterPro"/>
</dbReference>
<evidence type="ECO:0000256" key="10">
    <source>
        <dbReference type="ARBA" id="ARBA00023136"/>
    </source>
</evidence>
<dbReference type="Gene3D" id="2.60.120.620">
    <property type="entry name" value="q2cbj1_9rhob like domain"/>
    <property type="match status" value="1"/>
</dbReference>
<dbReference type="Proteomes" id="UP001515480">
    <property type="component" value="Unassembled WGS sequence"/>
</dbReference>
<comment type="cofactor">
    <cofactor evidence="1">
        <name>L-ascorbate</name>
        <dbReference type="ChEBI" id="CHEBI:38290"/>
    </cofactor>
</comment>
<evidence type="ECO:0000256" key="3">
    <source>
        <dbReference type="ARBA" id="ARBA00004308"/>
    </source>
</evidence>
<evidence type="ECO:0000256" key="2">
    <source>
        <dbReference type="ARBA" id="ARBA00004167"/>
    </source>
</evidence>
<dbReference type="PROSITE" id="PS51471">
    <property type="entry name" value="FE2OG_OXY"/>
    <property type="match status" value="1"/>
</dbReference>
<dbReference type="GO" id="GO:0004656">
    <property type="term" value="F:procollagen-proline 4-dioxygenase activity"/>
    <property type="evidence" value="ECO:0007669"/>
    <property type="project" value="TreeGrafter"/>
</dbReference>
<dbReference type="InterPro" id="IPR036208">
    <property type="entry name" value="VHL_sf"/>
</dbReference>
<keyword evidence="6" id="KW-0223">Dioxygenase</keyword>
<dbReference type="PANTHER" id="PTHR10869">
    <property type="entry name" value="PROLYL 4-HYDROXYLASE ALPHA SUBUNIT"/>
    <property type="match status" value="1"/>
</dbReference>
<evidence type="ECO:0000256" key="8">
    <source>
        <dbReference type="ARBA" id="ARBA00023002"/>
    </source>
</evidence>
<feature type="domain" description="ShKT" evidence="13">
    <location>
        <begin position="148"/>
        <end position="184"/>
    </location>
</feature>
<evidence type="ECO:0000256" key="1">
    <source>
        <dbReference type="ARBA" id="ARBA00001961"/>
    </source>
</evidence>
<organism evidence="14 15">
    <name type="scientific">Prymnesium parvum</name>
    <name type="common">Toxic golden alga</name>
    <dbReference type="NCBI Taxonomy" id="97485"/>
    <lineage>
        <taxon>Eukaryota</taxon>
        <taxon>Haptista</taxon>
        <taxon>Haptophyta</taxon>
        <taxon>Prymnesiophyceae</taxon>
        <taxon>Prymnesiales</taxon>
        <taxon>Prymnesiaceae</taxon>
        <taxon>Prymnesium</taxon>
    </lineage>
</organism>
<accession>A0AB34IW97</accession>
<dbReference type="InterPro" id="IPR003582">
    <property type="entry name" value="ShKT_dom"/>
</dbReference>
<feature type="domain" description="Fe2OG dioxygenase" evidence="12">
    <location>
        <begin position="320"/>
        <end position="427"/>
    </location>
</feature>
<protein>
    <recommendedName>
        <fullName evidence="16">Procollagen-proline 4-dioxygenase</fullName>
    </recommendedName>
</protein>
<keyword evidence="8" id="KW-0560">Oxidoreductase</keyword>
<dbReference type="InterPro" id="IPR044862">
    <property type="entry name" value="Pro_4_hyd_alph_FE2OG_OXY"/>
</dbReference>
<dbReference type="Pfam" id="PF13640">
    <property type="entry name" value="2OG-FeII_Oxy_3"/>
    <property type="match status" value="1"/>
</dbReference>
<comment type="subcellular location">
    <subcellularLocation>
        <location evidence="3">Endomembrane system</location>
    </subcellularLocation>
    <subcellularLocation>
        <location evidence="2">Membrane</location>
        <topology evidence="2">Single-pass membrane protein</topology>
    </subcellularLocation>
</comment>
<dbReference type="PANTHER" id="PTHR10869:SF233">
    <property type="entry name" value="FE2OG DIOXYGENASE DOMAIN-CONTAINING PROTEIN"/>
    <property type="match status" value="1"/>
</dbReference>
<keyword evidence="7" id="KW-1133">Transmembrane helix</keyword>
<dbReference type="SMART" id="SM00702">
    <property type="entry name" value="P4Hc"/>
    <property type="match status" value="1"/>
</dbReference>
<dbReference type="InterPro" id="IPR037140">
    <property type="entry name" value="VHL_beta_dom_sf"/>
</dbReference>
<name>A0AB34IW97_PRYPA</name>
<keyword evidence="10" id="KW-0472">Membrane</keyword>
<keyword evidence="15" id="KW-1185">Reference proteome</keyword>
<dbReference type="EMBL" id="JBGBPQ010000016">
    <property type="protein sequence ID" value="KAL1508172.1"/>
    <property type="molecule type" value="Genomic_DNA"/>
</dbReference>
<evidence type="ECO:0000313" key="15">
    <source>
        <dbReference type="Proteomes" id="UP001515480"/>
    </source>
</evidence>
<dbReference type="InterPro" id="IPR005123">
    <property type="entry name" value="Oxoglu/Fe-dep_dioxygenase_dom"/>
</dbReference>
<proteinExistence type="predicted"/>
<keyword evidence="11" id="KW-0732">Signal</keyword>
<dbReference type="PROSITE" id="PS51670">
    <property type="entry name" value="SHKT"/>
    <property type="match status" value="1"/>
</dbReference>